<evidence type="ECO:0000256" key="8">
    <source>
        <dbReference type="SAM" id="Phobius"/>
    </source>
</evidence>
<evidence type="ECO:0000256" key="1">
    <source>
        <dbReference type="ARBA" id="ARBA00004651"/>
    </source>
</evidence>
<dbReference type="PANTHER" id="PTHR43738">
    <property type="entry name" value="ABC TRANSPORTER, MEMBRANE PROTEIN"/>
    <property type="match status" value="1"/>
</dbReference>
<feature type="domain" description="MacB-like periplasmic core" evidence="10">
    <location>
        <begin position="18"/>
        <end position="203"/>
    </location>
</feature>
<evidence type="ECO:0000256" key="4">
    <source>
        <dbReference type="ARBA" id="ARBA00022692"/>
    </source>
</evidence>
<keyword evidence="12" id="KW-1185">Reference proteome</keyword>
<dbReference type="GO" id="GO:0005886">
    <property type="term" value="C:plasma membrane"/>
    <property type="evidence" value="ECO:0007669"/>
    <property type="project" value="UniProtKB-SubCell"/>
</dbReference>
<comment type="similarity">
    <text evidence="7">Belongs to the ABC-4 integral membrane protein family.</text>
</comment>
<feature type="domain" description="ABC3 transporter permease C-terminal" evidence="9">
    <location>
        <begin position="231"/>
        <end position="341"/>
    </location>
</feature>
<keyword evidence="4 8" id="KW-0812">Transmembrane</keyword>
<dbReference type="InterPro" id="IPR003838">
    <property type="entry name" value="ABC3_permease_C"/>
</dbReference>
<feature type="transmembrane region" description="Helical" evidence="8">
    <location>
        <begin position="280"/>
        <end position="301"/>
    </location>
</feature>
<feature type="transmembrane region" description="Helical" evidence="8">
    <location>
        <begin position="228"/>
        <end position="252"/>
    </location>
</feature>
<dbReference type="EMBL" id="QQBC01000004">
    <property type="protein sequence ID" value="RDI66576.1"/>
    <property type="molecule type" value="Genomic_DNA"/>
</dbReference>
<keyword evidence="2" id="KW-0813">Transport</keyword>
<evidence type="ECO:0000256" key="6">
    <source>
        <dbReference type="ARBA" id="ARBA00023136"/>
    </source>
</evidence>
<evidence type="ECO:0000259" key="10">
    <source>
        <dbReference type="Pfam" id="PF12704"/>
    </source>
</evidence>
<evidence type="ECO:0000256" key="7">
    <source>
        <dbReference type="ARBA" id="ARBA00038076"/>
    </source>
</evidence>
<organism evidence="11 12">
    <name type="scientific">Nocardia pseudobrasiliensis</name>
    <dbReference type="NCBI Taxonomy" id="45979"/>
    <lineage>
        <taxon>Bacteria</taxon>
        <taxon>Bacillati</taxon>
        <taxon>Actinomycetota</taxon>
        <taxon>Actinomycetes</taxon>
        <taxon>Mycobacteriales</taxon>
        <taxon>Nocardiaceae</taxon>
        <taxon>Nocardia</taxon>
    </lineage>
</organism>
<evidence type="ECO:0000313" key="11">
    <source>
        <dbReference type="EMBL" id="RDI66576.1"/>
    </source>
</evidence>
<dbReference type="Proteomes" id="UP000254869">
    <property type="component" value="Unassembled WGS sequence"/>
</dbReference>
<sequence length="349" mass="35510">MFVALRDLRAARGRFLLITLVVVMVALLVSFLSGLTAGLAHQNISALQRIQGDAVVFADSGSSASFDSSALTTEQIQTWQRSGGAVDPVGIAHGQATRDGSAPTRVALFGVDGNAFGNHVATQPGTVVLSEPAAKKLSAAAGDRLSIGSATFTVAGVGGDDWYAHTPVVWMTMADWQSATPRGGAATVLIVSNVSDLDAVNSAAHTRTTSVSGSYQAIASYQAENGSLTLMTVMLFAISALVIGAFFTVWTIQRTPDVATLKALGATTGSLVRDALGQALIVLLAGVGLGVCLTALAGTLIGDAVPFVLSAATTLVPAGALIGLGLIGAAFALRFLATTDPLTALNQSR</sequence>
<keyword evidence="3" id="KW-1003">Cell membrane</keyword>
<evidence type="ECO:0000259" key="9">
    <source>
        <dbReference type="Pfam" id="PF02687"/>
    </source>
</evidence>
<dbReference type="AlphaFoldDB" id="A0A370I768"/>
<reference evidence="11 12" key="1">
    <citation type="submission" date="2018-07" db="EMBL/GenBank/DDBJ databases">
        <title>Genomic Encyclopedia of Type Strains, Phase IV (KMG-IV): sequencing the most valuable type-strain genomes for metagenomic binning, comparative biology and taxonomic classification.</title>
        <authorList>
            <person name="Goeker M."/>
        </authorList>
    </citation>
    <scope>NUCLEOTIDE SEQUENCE [LARGE SCALE GENOMIC DNA]</scope>
    <source>
        <strain evidence="11 12">DSM 44290</strain>
    </source>
</reference>
<evidence type="ECO:0000256" key="2">
    <source>
        <dbReference type="ARBA" id="ARBA00022448"/>
    </source>
</evidence>
<dbReference type="RefSeq" id="WP_067994795.1">
    <property type="nucleotide sequence ID" value="NZ_QQBC01000004.1"/>
</dbReference>
<proteinExistence type="inferred from homology"/>
<comment type="caution">
    <text evidence="11">The sequence shown here is derived from an EMBL/GenBank/DDBJ whole genome shotgun (WGS) entry which is preliminary data.</text>
</comment>
<feature type="transmembrane region" description="Helical" evidence="8">
    <location>
        <begin position="307"/>
        <end position="333"/>
    </location>
</feature>
<dbReference type="PANTHER" id="PTHR43738:SF1">
    <property type="entry name" value="HEMIN TRANSPORT SYSTEM PERMEASE PROTEIN HRTB-RELATED"/>
    <property type="match status" value="1"/>
</dbReference>
<evidence type="ECO:0000256" key="5">
    <source>
        <dbReference type="ARBA" id="ARBA00022989"/>
    </source>
</evidence>
<gene>
    <name evidence="11" type="ORF">DFR76_104326</name>
</gene>
<keyword evidence="5 8" id="KW-1133">Transmembrane helix</keyword>
<evidence type="ECO:0000313" key="12">
    <source>
        <dbReference type="Proteomes" id="UP000254869"/>
    </source>
</evidence>
<dbReference type="InterPro" id="IPR051125">
    <property type="entry name" value="ABC-4/HrtB_transporter"/>
</dbReference>
<name>A0A370I768_9NOCA</name>
<evidence type="ECO:0000256" key="3">
    <source>
        <dbReference type="ARBA" id="ARBA00022475"/>
    </source>
</evidence>
<dbReference type="Pfam" id="PF12704">
    <property type="entry name" value="MacB_PCD"/>
    <property type="match status" value="1"/>
</dbReference>
<accession>A0A370I768</accession>
<feature type="transmembrane region" description="Helical" evidence="8">
    <location>
        <begin position="15"/>
        <end position="40"/>
    </location>
</feature>
<dbReference type="STRING" id="1210086.GCA_001613105_01523"/>
<keyword evidence="6 8" id="KW-0472">Membrane</keyword>
<dbReference type="Pfam" id="PF02687">
    <property type="entry name" value="FtsX"/>
    <property type="match status" value="1"/>
</dbReference>
<comment type="subcellular location">
    <subcellularLocation>
        <location evidence="1">Cell membrane</location>
        <topology evidence="1">Multi-pass membrane protein</topology>
    </subcellularLocation>
</comment>
<protein>
    <submittedName>
        <fullName evidence="11">Putative ABC transport system permease protein</fullName>
    </submittedName>
</protein>
<dbReference type="InterPro" id="IPR025857">
    <property type="entry name" value="MacB_PCD"/>
</dbReference>